<evidence type="ECO:0000313" key="2">
    <source>
        <dbReference type="EMBL" id="RFB05465.1"/>
    </source>
</evidence>
<keyword evidence="2" id="KW-0479">Metal-binding</keyword>
<protein>
    <submittedName>
        <fullName evidence="2">Zinc-finger domain-containing protein</fullName>
    </submittedName>
</protein>
<feature type="domain" description="Zinc finger CHCC-type" evidence="1">
    <location>
        <begin position="33"/>
        <end position="68"/>
    </location>
</feature>
<comment type="caution">
    <text evidence="2">The sequence shown here is derived from an EMBL/GenBank/DDBJ whole genome shotgun (WGS) entry which is preliminary data.</text>
</comment>
<proteinExistence type="predicted"/>
<name>A0A371RJ42_9PROT</name>
<dbReference type="InterPro" id="IPR019401">
    <property type="entry name" value="Znf_CHCC"/>
</dbReference>
<keyword evidence="2" id="KW-0862">Zinc</keyword>
<sequence>MAAPTIAKPDLAAILQKVTFRPEALEVVFVDQARVACEGPGGASGHPRTFYTVGYEGYAECKYCDRLFVYDPARAGEQVEGEAVLALAAPGA</sequence>
<evidence type="ECO:0000259" key="1">
    <source>
        <dbReference type="Pfam" id="PF10276"/>
    </source>
</evidence>
<dbReference type="GO" id="GO:0008270">
    <property type="term" value="F:zinc ion binding"/>
    <property type="evidence" value="ECO:0007669"/>
    <property type="project" value="UniProtKB-KW"/>
</dbReference>
<dbReference type="Gene3D" id="2.60.260.40">
    <property type="entry name" value="q5lls5 like domains"/>
    <property type="match status" value="1"/>
</dbReference>
<dbReference type="AlphaFoldDB" id="A0A371RJ42"/>
<dbReference type="RefSeq" id="WP_116392098.1">
    <property type="nucleotide sequence ID" value="NZ_QUQO01000001.1"/>
</dbReference>
<dbReference type="EMBL" id="QUQO01000001">
    <property type="protein sequence ID" value="RFB05465.1"/>
    <property type="molecule type" value="Genomic_DNA"/>
</dbReference>
<evidence type="ECO:0000313" key="3">
    <source>
        <dbReference type="Proteomes" id="UP000264589"/>
    </source>
</evidence>
<reference evidence="2 3" key="1">
    <citation type="submission" date="2018-08" db="EMBL/GenBank/DDBJ databases">
        <title>Parvularcula sp. SM1705, isolated from surface water of the South Sea China.</title>
        <authorList>
            <person name="Sun L."/>
        </authorList>
    </citation>
    <scope>NUCLEOTIDE SEQUENCE [LARGE SCALE GENOMIC DNA]</scope>
    <source>
        <strain evidence="2 3">SM1705</strain>
    </source>
</reference>
<organism evidence="2 3">
    <name type="scientific">Parvularcula marina</name>
    <dbReference type="NCBI Taxonomy" id="2292771"/>
    <lineage>
        <taxon>Bacteria</taxon>
        <taxon>Pseudomonadati</taxon>
        <taxon>Pseudomonadota</taxon>
        <taxon>Alphaproteobacteria</taxon>
        <taxon>Parvularculales</taxon>
        <taxon>Parvularculaceae</taxon>
        <taxon>Parvularcula</taxon>
    </lineage>
</organism>
<dbReference type="Proteomes" id="UP000264589">
    <property type="component" value="Unassembled WGS sequence"/>
</dbReference>
<keyword evidence="2" id="KW-0863">Zinc-finger</keyword>
<accession>A0A371RJ42</accession>
<keyword evidence="3" id="KW-1185">Reference proteome</keyword>
<dbReference type="Pfam" id="PF10276">
    <property type="entry name" value="zf-CHCC"/>
    <property type="match status" value="1"/>
</dbReference>
<gene>
    <name evidence="2" type="ORF">DX908_09460</name>
</gene>
<dbReference type="InParanoid" id="A0A371RJ42"/>
<dbReference type="OrthoDB" id="9807344at2"/>